<evidence type="ECO:0000313" key="2">
    <source>
        <dbReference type="Proteomes" id="UP001280121"/>
    </source>
</evidence>
<dbReference type="InterPro" id="IPR036691">
    <property type="entry name" value="Endo/exonu/phosph_ase_sf"/>
</dbReference>
<evidence type="ECO:0000313" key="1">
    <source>
        <dbReference type="EMBL" id="KAK2649621.1"/>
    </source>
</evidence>
<comment type="caution">
    <text evidence="1">The sequence shown here is derived from an EMBL/GenBank/DDBJ whole genome shotgun (WGS) entry which is preliminary data.</text>
</comment>
<protein>
    <submittedName>
        <fullName evidence="1">Uncharacterized protein</fullName>
    </submittedName>
</protein>
<proteinExistence type="predicted"/>
<dbReference type="EMBL" id="JANJYI010000005">
    <property type="protein sequence ID" value="KAK2649621.1"/>
    <property type="molecule type" value="Genomic_DNA"/>
</dbReference>
<gene>
    <name evidence="1" type="ORF">Ddye_017110</name>
</gene>
<dbReference type="PANTHER" id="PTHR35218">
    <property type="entry name" value="RNASE H DOMAIN-CONTAINING PROTEIN"/>
    <property type="match status" value="1"/>
</dbReference>
<organism evidence="1 2">
    <name type="scientific">Dipteronia dyeriana</name>
    <dbReference type="NCBI Taxonomy" id="168575"/>
    <lineage>
        <taxon>Eukaryota</taxon>
        <taxon>Viridiplantae</taxon>
        <taxon>Streptophyta</taxon>
        <taxon>Embryophyta</taxon>
        <taxon>Tracheophyta</taxon>
        <taxon>Spermatophyta</taxon>
        <taxon>Magnoliopsida</taxon>
        <taxon>eudicotyledons</taxon>
        <taxon>Gunneridae</taxon>
        <taxon>Pentapetalae</taxon>
        <taxon>rosids</taxon>
        <taxon>malvids</taxon>
        <taxon>Sapindales</taxon>
        <taxon>Sapindaceae</taxon>
        <taxon>Hippocastanoideae</taxon>
        <taxon>Acereae</taxon>
        <taxon>Dipteronia</taxon>
    </lineage>
</organism>
<reference evidence="1" key="1">
    <citation type="journal article" date="2023" name="Plant J.">
        <title>Genome sequences and population genomics provide insights into the demographic history, inbreeding, and mutation load of two 'living fossil' tree species of Dipteronia.</title>
        <authorList>
            <person name="Feng Y."/>
            <person name="Comes H.P."/>
            <person name="Chen J."/>
            <person name="Zhu S."/>
            <person name="Lu R."/>
            <person name="Zhang X."/>
            <person name="Li P."/>
            <person name="Qiu J."/>
            <person name="Olsen K.M."/>
            <person name="Qiu Y."/>
        </authorList>
    </citation>
    <scope>NUCLEOTIDE SEQUENCE</scope>
    <source>
        <strain evidence="1">KIB01</strain>
    </source>
</reference>
<sequence length="149" mass="17231">MEVIRVKLGFTGKLVVDSVGRSGVLYFMWKNLIDVSLLSYSRFHIDVKMVSQRDVSWRWTCFYGNPKASQRPHGWTLLRRFCSISYLPWVCVRDFNEILCSEEKLGGSLRPQAQIEEFPAAIDDCGLQDMGFRSPRSPRCNKRECANMV</sequence>
<name>A0AAD9X071_9ROSI</name>
<dbReference type="AlphaFoldDB" id="A0AAD9X071"/>
<dbReference type="PANTHER" id="PTHR35218:SF9">
    <property type="entry name" value="ENDONUCLEASE_EXONUCLEASE_PHOSPHATASE DOMAIN-CONTAINING PROTEIN"/>
    <property type="match status" value="1"/>
</dbReference>
<dbReference type="SUPFAM" id="SSF56219">
    <property type="entry name" value="DNase I-like"/>
    <property type="match status" value="1"/>
</dbReference>
<keyword evidence="2" id="KW-1185">Reference proteome</keyword>
<dbReference type="Proteomes" id="UP001280121">
    <property type="component" value="Unassembled WGS sequence"/>
</dbReference>
<accession>A0AAD9X071</accession>